<organism evidence="2 3">
    <name type="scientific">Mycena rosella</name>
    <name type="common">Pink bonnet</name>
    <name type="synonym">Agaricus rosellus</name>
    <dbReference type="NCBI Taxonomy" id="1033263"/>
    <lineage>
        <taxon>Eukaryota</taxon>
        <taxon>Fungi</taxon>
        <taxon>Dikarya</taxon>
        <taxon>Basidiomycota</taxon>
        <taxon>Agaricomycotina</taxon>
        <taxon>Agaricomycetes</taxon>
        <taxon>Agaricomycetidae</taxon>
        <taxon>Agaricales</taxon>
        <taxon>Marasmiineae</taxon>
        <taxon>Mycenaceae</taxon>
        <taxon>Mycena</taxon>
    </lineage>
</organism>
<feature type="compositionally biased region" description="Pro residues" evidence="1">
    <location>
        <begin position="70"/>
        <end position="86"/>
    </location>
</feature>
<proteinExistence type="predicted"/>
<evidence type="ECO:0000313" key="2">
    <source>
        <dbReference type="EMBL" id="KAJ7622711.1"/>
    </source>
</evidence>
<sequence>MGPGKRSIALRTPRLSASGARVACTDTGQSADTSAGTCGYPRVASLTSHAKPLAFLAAPERGTPRLGVLPPWPSPGGPRGSPPRPTPSSQCCDSALCSSRARCERYYEPLLTDDARLFAHLSLPALRALHVRLPRASPTPRSTPSSRRRARMSASTSLATLASMPALQELRIAGEPLDAALRARDLAFLAHLTPSAAAPVRCPRLRSVEFLGFLGVSDETVLRFIRARTDPIAHVSRASRLRAGSSWICSITSRLRRRIRLWRGRNDADGGGALYYERVAAGSLTFI</sequence>
<feature type="region of interest" description="Disordered" evidence="1">
    <location>
        <begin position="62"/>
        <end position="90"/>
    </location>
</feature>
<evidence type="ECO:0000313" key="3">
    <source>
        <dbReference type="Proteomes" id="UP001221757"/>
    </source>
</evidence>
<gene>
    <name evidence="2" type="ORF">B0H17DRAFT_1151587</name>
</gene>
<protein>
    <submittedName>
        <fullName evidence="2">Uncharacterized protein</fullName>
    </submittedName>
</protein>
<reference evidence="2" key="1">
    <citation type="submission" date="2023-03" db="EMBL/GenBank/DDBJ databases">
        <title>Massive genome expansion in bonnet fungi (Mycena s.s.) driven by repeated elements and novel gene families across ecological guilds.</title>
        <authorList>
            <consortium name="Lawrence Berkeley National Laboratory"/>
            <person name="Harder C.B."/>
            <person name="Miyauchi S."/>
            <person name="Viragh M."/>
            <person name="Kuo A."/>
            <person name="Thoen E."/>
            <person name="Andreopoulos B."/>
            <person name="Lu D."/>
            <person name="Skrede I."/>
            <person name="Drula E."/>
            <person name="Henrissat B."/>
            <person name="Morin E."/>
            <person name="Kohler A."/>
            <person name="Barry K."/>
            <person name="LaButti K."/>
            <person name="Morin E."/>
            <person name="Salamov A."/>
            <person name="Lipzen A."/>
            <person name="Mereny Z."/>
            <person name="Hegedus B."/>
            <person name="Baldrian P."/>
            <person name="Stursova M."/>
            <person name="Weitz H."/>
            <person name="Taylor A."/>
            <person name="Grigoriev I.V."/>
            <person name="Nagy L.G."/>
            <person name="Martin F."/>
            <person name="Kauserud H."/>
        </authorList>
    </citation>
    <scope>NUCLEOTIDE SEQUENCE</scope>
    <source>
        <strain evidence="2">CBHHK067</strain>
    </source>
</reference>
<comment type="caution">
    <text evidence="2">The sequence shown here is derived from an EMBL/GenBank/DDBJ whole genome shotgun (WGS) entry which is preliminary data.</text>
</comment>
<accession>A0AAD7BJA4</accession>
<keyword evidence="3" id="KW-1185">Reference proteome</keyword>
<dbReference type="EMBL" id="JARKIE010000646">
    <property type="protein sequence ID" value="KAJ7622711.1"/>
    <property type="molecule type" value="Genomic_DNA"/>
</dbReference>
<dbReference type="AlphaFoldDB" id="A0AAD7BJA4"/>
<name>A0AAD7BJA4_MYCRO</name>
<evidence type="ECO:0000256" key="1">
    <source>
        <dbReference type="SAM" id="MobiDB-lite"/>
    </source>
</evidence>
<dbReference type="Proteomes" id="UP001221757">
    <property type="component" value="Unassembled WGS sequence"/>
</dbReference>